<proteinExistence type="predicted"/>
<dbReference type="eggNOG" id="ENOG5031DZ3">
    <property type="taxonomic scope" value="Bacteria"/>
</dbReference>
<evidence type="ECO:0000313" key="2">
    <source>
        <dbReference type="Proteomes" id="UP000000289"/>
    </source>
</evidence>
<dbReference type="GeneID" id="44980244"/>
<organism evidence="1 2">
    <name type="scientific">Salmonella bongori (strain ATCC 43975 / DSM 13772 / NCTC 12419)</name>
    <dbReference type="NCBI Taxonomy" id="218493"/>
    <lineage>
        <taxon>Bacteria</taxon>
        <taxon>Pseudomonadati</taxon>
        <taxon>Pseudomonadota</taxon>
        <taxon>Gammaproteobacteria</taxon>
        <taxon>Enterobacterales</taxon>
        <taxon>Enterobacteriaceae</taxon>
        <taxon>Salmonella</taxon>
    </lineage>
</organism>
<reference evidence="1 2" key="1">
    <citation type="journal article" date="2011" name="PLoS Pathog.">
        <title>Salmonella bongori provides insights into the evolution of the Salmonellae.</title>
        <authorList>
            <person name="Fookes M."/>
            <person name="Schroeder G.N."/>
            <person name="Langridge G.C."/>
            <person name="Blondel C.J."/>
            <person name="Mammina C."/>
            <person name="Connor T.R."/>
            <person name="Seth-Smith H."/>
            <person name="Vernikos G.S."/>
            <person name="Robinson K.S."/>
            <person name="Sanders M."/>
            <person name="Petty N.K."/>
            <person name="Kingsley R.A."/>
            <person name="Baumler A.J."/>
            <person name="Nuccio S.P."/>
            <person name="Contreras I."/>
            <person name="Santiviago C.A."/>
            <person name="Maskell D."/>
            <person name="Barrow P."/>
            <person name="Humphrey T."/>
            <person name="Nastasi A."/>
            <person name="Roberts M."/>
            <person name="Frankel G."/>
            <person name="Parkhill J."/>
            <person name="Dougan G."/>
            <person name="Thomson N.R."/>
        </authorList>
    </citation>
    <scope>NUCLEOTIDE SEQUENCE [LARGE SCALE GENOMIC DNA]</scope>
    <source>
        <strain evidence="2">ATCC 43975 / DSM 13772 / NCTC 12419</strain>
    </source>
</reference>
<evidence type="ECO:0008006" key="3">
    <source>
        <dbReference type="Google" id="ProtNLM"/>
    </source>
</evidence>
<dbReference type="InterPro" id="IPR025460">
    <property type="entry name" value="DUF4280"/>
</dbReference>
<dbReference type="KEGG" id="sbg:SBG_1232"/>
<dbReference type="AlphaFoldDB" id="A0A0K0H9S5"/>
<evidence type="ECO:0000313" key="1">
    <source>
        <dbReference type="EMBL" id="CCC30320.1"/>
    </source>
</evidence>
<dbReference type="Pfam" id="PF14107">
    <property type="entry name" value="DUF4280"/>
    <property type="match status" value="1"/>
</dbReference>
<dbReference type="Proteomes" id="UP000000289">
    <property type="component" value="Chromosome"/>
</dbReference>
<protein>
    <recommendedName>
        <fullName evidence="3">DUF4280 domain-containing protein</fullName>
    </recommendedName>
</protein>
<dbReference type="RefSeq" id="WP_015702848.1">
    <property type="nucleotide sequence ID" value="NC_015761.1"/>
</dbReference>
<dbReference type="EMBL" id="FR877557">
    <property type="protein sequence ID" value="CCC30320.1"/>
    <property type="molecule type" value="Genomic_DNA"/>
</dbReference>
<gene>
    <name evidence="1" type="ordered locus">SBG_1232</name>
</gene>
<sequence>MSCPAVCTGATICCSFGLAPSVLNVLPANRTLVSGLPMATIMDNKPMVNILPFGMCSSMANPSVVAATAAALGVLTPMPCIPATVAPWMPGSPTALVGNMPALNMQSQLMCMWAGIIQIVQPGQMQTMV</sequence>
<accession>A0A0K0H9S5</accession>
<name>A0A0K0H9S5_SALBC</name>